<evidence type="ECO:0000256" key="1">
    <source>
        <dbReference type="ARBA" id="ARBA00004651"/>
    </source>
</evidence>
<feature type="domain" description="PPM-type phosphatase" evidence="8">
    <location>
        <begin position="236"/>
        <end position="458"/>
    </location>
</feature>
<dbReference type="Pfam" id="PF07694">
    <property type="entry name" value="5TM-5TMR_LYT"/>
    <property type="match status" value="1"/>
</dbReference>
<reference evidence="9 10" key="1">
    <citation type="submission" date="2018-05" db="EMBL/GenBank/DDBJ databases">
        <title>Draft genome of Methanospirillum stamsii Pt1.</title>
        <authorList>
            <person name="Dueholm M.S."/>
            <person name="Nielsen P.H."/>
            <person name="Bakmann L.F."/>
            <person name="Otzen D.E."/>
        </authorList>
    </citation>
    <scope>NUCLEOTIDE SEQUENCE [LARGE SCALE GENOMIC DNA]</scope>
    <source>
        <strain evidence="9 10">Pt1</strain>
    </source>
</reference>
<dbReference type="PANTHER" id="PTHR43156">
    <property type="entry name" value="STAGE II SPORULATION PROTEIN E-RELATED"/>
    <property type="match status" value="1"/>
</dbReference>
<dbReference type="AlphaFoldDB" id="A0A2V2N3N9"/>
<keyword evidence="3 7" id="KW-0812">Transmembrane</keyword>
<feature type="transmembrane region" description="Helical" evidence="7">
    <location>
        <begin position="46"/>
        <end position="64"/>
    </location>
</feature>
<dbReference type="EMBL" id="QGMZ01000037">
    <property type="protein sequence ID" value="PWR71138.1"/>
    <property type="molecule type" value="Genomic_DNA"/>
</dbReference>
<keyword evidence="5 7" id="KW-1133">Transmembrane helix</keyword>
<name>A0A2V2N3N9_9EURY</name>
<dbReference type="SMART" id="SM00331">
    <property type="entry name" value="PP2C_SIG"/>
    <property type="match status" value="1"/>
</dbReference>
<comment type="subcellular location">
    <subcellularLocation>
        <location evidence="1">Cell membrane</location>
        <topology evidence="1">Multi-pass membrane protein</topology>
    </subcellularLocation>
</comment>
<evidence type="ECO:0000256" key="7">
    <source>
        <dbReference type="SAM" id="Phobius"/>
    </source>
</evidence>
<evidence type="ECO:0000256" key="4">
    <source>
        <dbReference type="ARBA" id="ARBA00022801"/>
    </source>
</evidence>
<dbReference type="RefSeq" id="WP_109941782.1">
    <property type="nucleotide sequence ID" value="NZ_CP176366.1"/>
</dbReference>
<dbReference type="InterPro" id="IPR052016">
    <property type="entry name" value="Bact_Sigma-Reg"/>
</dbReference>
<protein>
    <submittedName>
        <fullName evidence="9">Stage II sporulation protein E</fullName>
    </submittedName>
</protein>
<dbReference type="Gene3D" id="3.60.40.10">
    <property type="entry name" value="PPM-type phosphatase domain"/>
    <property type="match status" value="1"/>
</dbReference>
<dbReference type="GO" id="GO:0000155">
    <property type="term" value="F:phosphorelay sensor kinase activity"/>
    <property type="evidence" value="ECO:0007669"/>
    <property type="project" value="InterPro"/>
</dbReference>
<evidence type="ECO:0000313" key="10">
    <source>
        <dbReference type="Proteomes" id="UP000245934"/>
    </source>
</evidence>
<keyword evidence="2" id="KW-1003">Cell membrane</keyword>
<dbReference type="SUPFAM" id="SSF81606">
    <property type="entry name" value="PP2C-like"/>
    <property type="match status" value="1"/>
</dbReference>
<keyword evidence="10" id="KW-1185">Reference proteome</keyword>
<dbReference type="GO" id="GO:0016791">
    <property type="term" value="F:phosphatase activity"/>
    <property type="evidence" value="ECO:0007669"/>
    <property type="project" value="TreeGrafter"/>
</dbReference>
<gene>
    <name evidence="9" type="ORF">DLD82_14175</name>
</gene>
<dbReference type="GeneID" id="97611284"/>
<dbReference type="Proteomes" id="UP000245934">
    <property type="component" value="Unassembled WGS sequence"/>
</dbReference>
<dbReference type="InterPro" id="IPR001932">
    <property type="entry name" value="PPM-type_phosphatase-like_dom"/>
</dbReference>
<dbReference type="GO" id="GO:0005886">
    <property type="term" value="C:plasma membrane"/>
    <property type="evidence" value="ECO:0007669"/>
    <property type="project" value="UniProtKB-SubCell"/>
</dbReference>
<dbReference type="OrthoDB" id="110858at2157"/>
<evidence type="ECO:0000256" key="2">
    <source>
        <dbReference type="ARBA" id="ARBA00022475"/>
    </source>
</evidence>
<feature type="transmembrane region" description="Helical" evidence="7">
    <location>
        <begin position="9"/>
        <end position="26"/>
    </location>
</feature>
<evidence type="ECO:0000256" key="6">
    <source>
        <dbReference type="ARBA" id="ARBA00023136"/>
    </source>
</evidence>
<evidence type="ECO:0000256" key="5">
    <source>
        <dbReference type="ARBA" id="ARBA00022989"/>
    </source>
</evidence>
<comment type="caution">
    <text evidence="9">The sequence shown here is derived from an EMBL/GenBank/DDBJ whole genome shotgun (WGS) entry which is preliminary data.</text>
</comment>
<feature type="transmembrane region" description="Helical" evidence="7">
    <location>
        <begin position="165"/>
        <end position="191"/>
    </location>
</feature>
<dbReference type="Pfam" id="PF07228">
    <property type="entry name" value="SpoIIE"/>
    <property type="match status" value="1"/>
</dbReference>
<organism evidence="9 10">
    <name type="scientific">Methanospirillum stamsii</name>
    <dbReference type="NCBI Taxonomy" id="1277351"/>
    <lineage>
        <taxon>Archaea</taxon>
        <taxon>Methanobacteriati</taxon>
        <taxon>Methanobacteriota</taxon>
        <taxon>Stenosarchaea group</taxon>
        <taxon>Methanomicrobia</taxon>
        <taxon>Methanomicrobiales</taxon>
        <taxon>Methanospirillaceae</taxon>
        <taxon>Methanospirillum</taxon>
    </lineage>
</organism>
<feature type="transmembrane region" description="Helical" evidence="7">
    <location>
        <begin position="76"/>
        <end position="102"/>
    </location>
</feature>
<dbReference type="InterPro" id="IPR036457">
    <property type="entry name" value="PPM-type-like_dom_sf"/>
</dbReference>
<sequence length="459" mass="50282">METNIFESLKLLFQMMAVIFLFAYLFTRSRFFKEAISGEISKQSKAILILFFGLVSIYGTLGNIQVQGAVLNVRDLGPLIGGLTCGPVVGIGAGIIGGLLRYTQGGPYMYVCLCGSIIAGILGGILYLANKKQLVSTPIAVTYAVLVESLHSLIALIFATPPDQAMTIITLIIIPMIIINAIGMGIFSMMMHNLLGEWKTRKEKILLETEIAKKDAEMQIAAKIQQSFLPDVLPEMSGFKMAAKSCPAKEVGGDFFDVIPFQVIPLSQSSLGIMIADVSGKGIPAALFMALSRIVVRVVAGWFGEPAQTISYANTIIEGNSKTGIFVTLFYGIIDKETKVFRYVNAGHNPPIVYRSITKEFFTLPLTGMAVGVMSDASYEQDKITLQSGDIIILYTDGVTEAINETDEMYDERRLKEYIQSHAEMEPRMLVETIINEVNTFAGEQPQFDDITLIAIKVE</sequence>
<dbReference type="InterPro" id="IPR011620">
    <property type="entry name" value="Sig_transdc_His_kinase_LytS_TM"/>
</dbReference>
<feature type="transmembrane region" description="Helical" evidence="7">
    <location>
        <begin position="108"/>
        <end position="128"/>
    </location>
</feature>
<dbReference type="Gene3D" id="1.10.1760.20">
    <property type="match status" value="1"/>
</dbReference>
<evidence type="ECO:0000256" key="3">
    <source>
        <dbReference type="ARBA" id="ARBA00022692"/>
    </source>
</evidence>
<evidence type="ECO:0000259" key="8">
    <source>
        <dbReference type="SMART" id="SM00331"/>
    </source>
</evidence>
<dbReference type="GO" id="GO:0071555">
    <property type="term" value="P:cell wall organization"/>
    <property type="evidence" value="ECO:0007669"/>
    <property type="project" value="InterPro"/>
</dbReference>
<feature type="transmembrane region" description="Helical" evidence="7">
    <location>
        <begin position="140"/>
        <end position="159"/>
    </location>
</feature>
<evidence type="ECO:0000313" key="9">
    <source>
        <dbReference type="EMBL" id="PWR71138.1"/>
    </source>
</evidence>
<dbReference type="PANTHER" id="PTHR43156:SF2">
    <property type="entry name" value="STAGE II SPORULATION PROTEIN E"/>
    <property type="match status" value="1"/>
</dbReference>
<keyword evidence="6 7" id="KW-0472">Membrane</keyword>
<keyword evidence="4" id="KW-0378">Hydrolase</keyword>
<accession>A0A2V2N3N9</accession>
<proteinExistence type="predicted"/>